<sequence>MKIRSAVAVLAATVAMPFGLAHATDLEVTHWWTSGGEAAAVAELAKAFDATGNHWVDGAIAGSGGTARPIMISRITGGDPMGATQFNHGRQAEELVQAGMMRDLDSVAAEGKWTDVIRPKSLLDSCTLDGHIYCVPVNIHSWPWLWLSNDAFQKVGLDVPKNWDEFVADAPKLRDAGIVPLAIGGQPWQASGAFDVLLLGLGGKDLFYKVYKDKDAEAAAGPDMAKVFKAANDARTMSKGTNVQDWNQATNLVITGKAGGQIMGDWAQGEFALAGKVAGKDYSCLPGLGYDNPMIGTGGDAFYFPKLNDEAKSKAQEDLAKVLLSPETQVAFNLKKGSLPVRGDVDLAAANDCMKKGLDILSKGNVVDWTDQLLSADSQKQKEDLMSEFFANESMTPEDAQKRFADIVASAD</sequence>
<accession>A0ABS4DZN7</accession>
<evidence type="ECO:0000256" key="1">
    <source>
        <dbReference type="ARBA" id="ARBA00004418"/>
    </source>
</evidence>
<dbReference type="PANTHER" id="PTHR43649">
    <property type="entry name" value="ARABINOSE-BINDING PROTEIN-RELATED"/>
    <property type="match status" value="1"/>
</dbReference>
<gene>
    <name evidence="10" type="ORF">J2Z17_002588</name>
</gene>
<dbReference type="SUPFAM" id="SSF53850">
    <property type="entry name" value="Periplasmic binding protein-like II"/>
    <property type="match status" value="1"/>
</dbReference>
<comment type="caution">
    <text evidence="10">The sequence shown here is derived from an EMBL/GenBank/DDBJ whole genome shotgun (WGS) entry which is preliminary data.</text>
</comment>
<comment type="function">
    <text evidence="7">Part of a binding-protein-dependent transport system for a sugar.</text>
</comment>
<comment type="similarity">
    <text evidence="2">Belongs to the bacterial solute-binding protein 1 family.</text>
</comment>
<keyword evidence="3" id="KW-0813">Transport</keyword>
<feature type="chain" id="PRO_5046115221" description="Probable sugar-binding periplasmic protein" evidence="9">
    <location>
        <begin position="24"/>
        <end position="412"/>
    </location>
</feature>
<reference evidence="10 11" key="1">
    <citation type="submission" date="2021-03" db="EMBL/GenBank/DDBJ databases">
        <title>Genomic Encyclopedia of Type Strains, Phase IV (KMG-IV): sequencing the most valuable type-strain genomes for metagenomic binning, comparative biology and taxonomic classification.</title>
        <authorList>
            <person name="Goeker M."/>
        </authorList>
    </citation>
    <scope>NUCLEOTIDE SEQUENCE [LARGE SCALE GENOMIC DNA]</scope>
    <source>
        <strain evidence="10 11">DSM 21600</strain>
    </source>
</reference>
<dbReference type="InterPro" id="IPR006059">
    <property type="entry name" value="SBP"/>
</dbReference>
<evidence type="ECO:0000256" key="8">
    <source>
        <dbReference type="ARBA" id="ARBA00049753"/>
    </source>
</evidence>
<dbReference type="Gene3D" id="3.40.190.10">
    <property type="entry name" value="Periplasmic binding protein-like II"/>
    <property type="match status" value="2"/>
</dbReference>
<evidence type="ECO:0000256" key="4">
    <source>
        <dbReference type="ARBA" id="ARBA00022597"/>
    </source>
</evidence>
<dbReference type="Proteomes" id="UP000759443">
    <property type="component" value="Unassembled WGS sequence"/>
</dbReference>
<keyword evidence="5 9" id="KW-0732">Signal</keyword>
<dbReference type="InterPro" id="IPR050490">
    <property type="entry name" value="Bact_solute-bd_prot1"/>
</dbReference>
<keyword evidence="11" id="KW-1185">Reference proteome</keyword>
<evidence type="ECO:0000256" key="7">
    <source>
        <dbReference type="ARBA" id="ARBA00049629"/>
    </source>
</evidence>
<comment type="subcellular location">
    <subcellularLocation>
        <location evidence="1">Periplasm</location>
    </subcellularLocation>
</comment>
<dbReference type="RefSeq" id="WP_209945558.1">
    <property type="nucleotide sequence ID" value="NZ_JAGGJU010000006.1"/>
</dbReference>
<keyword evidence="4" id="KW-0762">Sugar transport</keyword>
<dbReference type="PANTHER" id="PTHR43649:SF28">
    <property type="entry name" value="BINDING PROTEIN COMPONENT OF ABC SUGAR TRANSPORTER-RELATED"/>
    <property type="match status" value="1"/>
</dbReference>
<evidence type="ECO:0000256" key="9">
    <source>
        <dbReference type="SAM" id="SignalP"/>
    </source>
</evidence>
<name>A0ABS4DZN7_9HYPH</name>
<dbReference type="Pfam" id="PF01547">
    <property type="entry name" value="SBP_bac_1"/>
    <property type="match status" value="1"/>
</dbReference>
<feature type="signal peptide" evidence="9">
    <location>
        <begin position="1"/>
        <end position="23"/>
    </location>
</feature>
<evidence type="ECO:0000256" key="6">
    <source>
        <dbReference type="ARBA" id="ARBA00022764"/>
    </source>
</evidence>
<proteinExistence type="inferred from homology"/>
<evidence type="ECO:0000313" key="11">
    <source>
        <dbReference type="Proteomes" id="UP000759443"/>
    </source>
</evidence>
<keyword evidence="6" id="KW-0574">Periplasm</keyword>
<evidence type="ECO:0000256" key="5">
    <source>
        <dbReference type="ARBA" id="ARBA00022729"/>
    </source>
</evidence>
<evidence type="ECO:0000256" key="2">
    <source>
        <dbReference type="ARBA" id="ARBA00008520"/>
    </source>
</evidence>
<evidence type="ECO:0000256" key="3">
    <source>
        <dbReference type="ARBA" id="ARBA00022448"/>
    </source>
</evidence>
<dbReference type="EMBL" id="JAGGJU010000006">
    <property type="protein sequence ID" value="MBP1851145.1"/>
    <property type="molecule type" value="Genomic_DNA"/>
</dbReference>
<protein>
    <recommendedName>
        <fullName evidence="8">Probable sugar-binding periplasmic protein</fullName>
    </recommendedName>
</protein>
<organism evidence="10 11">
    <name type="scientific">Rhizobium halophytocola</name>
    <dbReference type="NCBI Taxonomy" id="735519"/>
    <lineage>
        <taxon>Bacteria</taxon>
        <taxon>Pseudomonadati</taxon>
        <taxon>Pseudomonadota</taxon>
        <taxon>Alphaproteobacteria</taxon>
        <taxon>Hyphomicrobiales</taxon>
        <taxon>Rhizobiaceae</taxon>
        <taxon>Rhizobium/Agrobacterium group</taxon>
        <taxon>Rhizobium</taxon>
    </lineage>
</organism>
<evidence type="ECO:0000313" key="10">
    <source>
        <dbReference type="EMBL" id="MBP1851145.1"/>
    </source>
</evidence>